<dbReference type="Proteomes" id="UP000783871">
    <property type="component" value="Unassembled WGS sequence"/>
</dbReference>
<proteinExistence type="predicted"/>
<accession>A0ABX0Z791</accession>
<comment type="caution">
    <text evidence="2">The sequence shown here is derived from an EMBL/GenBank/DDBJ whole genome shotgun (WGS) entry which is preliminary data.</text>
</comment>
<dbReference type="EMBL" id="JAATEO010000018">
    <property type="protein sequence ID" value="NJP33715.1"/>
    <property type="molecule type" value="Genomic_DNA"/>
</dbReference>
<feature type="compositionally biased region" description="Low complexity" evidence="1">
    <location>
        <begin position="13"/>
        <end position="27"/>
    </location>
</feature>
<reference evidence="2 3" key="1">
    <citation type="submission" date="2020-03" db="EMBL/GenBank/DDBJ databases">
        <title>WGS of actinomycetes isolated from Thailand.</title>
        <authorList>
            <person name="Thawai C."/>
        </authorList>
    </citation>
    <scope>NUCLEOTIDE SEQUENCE [LARGE SCALE GENOMIC DNA]</scope>
    <source>
        <strain evidence="2 3">HSS6-12</strain>
    </source>
</reference>
<evidence type="ECO:0000313" key="2">
    <source>
        <dbReference type="EMBL" id="NJP33715.1"/>
    </source>
</evidence>
<gene>
    <name evidence="2" type="ORF">HCJ94_17425</name>
</gene>
<dbReference type="RefSeq" id="WP_168002084.1">
    <property type="nucleotide sequence ID" value="NZ_JAATEO010000018.1"/>
</dbReference>
<sequence>MSTDSKPRRPQARRAGGFAASFAQPTPTEAPPPTAADPAEPAATMSGADQSPPPAMSDSPRDLARFLGEQGESDSGGAGFFRRMLAGPPPDPMLDLVQLGASVPRHYKEALRLLAFAQRRHQQALVIDALAAYIGPQLLDEALAAVQEHQRR</sequence>
<name>A0ABX0Z791_9ACTN</name>
<keyword evidence="3" id="KW-1185">Reference proteome</keyword>
<evidence type="ECO:0000256" key="1">
    <source>
        <dbReference type="SAM" id="MobiDB-lite"/>
    </source>
</evidence>
<evidence type="ECO:0000313" key="3">
    <source>
        <dbReference type="Proteomes" id="UP000783871"/>
    </source>
</evidence>
<protein>
    <submittedName>
        <fullName evidence="2">Uncharacterized protein</fullName>
    </submittedName>
</protein>
<organism evidence="2 3">
    <name type="scientific">Micromonospora thermarum</name>
    <dbReference type="NCBI Taxonomy" id="2720024"/>
    <lineage>
        <taxon>Bacteria</taxon>
        <taxon>Bacillati</taxon>
        <taxon>Actinomycetota</taxon>
        <taxon>Actinomycetes</taxon>
        <taxon>Micromonosporales</taxon>
        <taxon>Micromonosporaceae</taxon>
        <taxon>Micromonospora</taxon>
    </lineage>
</organism>
<feature type="region of interest" description="Disordered" evidence="1">
    <location>
        <begin position="1"/>
        <end position="84"/>
    </location>
</feature>